<organism evidence="5">
    <name type="scientific">Hyalella azteca</name>
    <name type="common">Amphipod</name>
    <dbReference type="NCBI Taxonomy" id="294128"/>
    <lineage>
        <taxon>Eukaryota</taxon>
        <taxon>Metazoa</taxon>
        <taxon>Ecdysozoa</taxon>
        <taxon>Arthropoda</taxon>
        <taxon>Crustacea</taxon>
        <taxon>Multicrustacea</taxon>
        <taxon>Malacostraca</taxon>
        <taxon>Eumalacostraca</taxon>
        <taxon>Peracarida</taxon>
        <taxon>Amphipoda</taxon>
        <taxon>Senticaudata</taxon>
        <taxon>Talitrida</taxon>
        <taxon>Talitroidea</taxon>
        <taxon>Hyalellidae</taxon>
        <taxon>Hyalella</taxon>
    </lineage>
</organism>
<evidence type="ECO:0000256" key="1">
    <source>
        <dbReference type="ARBA" id="ARBA00001947"/>
    </source>
</evidence>
<dbReference type="InterPro" id="IPR006330">
    <property type="entry name" value="Ado/ade_deaminase"/>
</dbReference>
<evidence type="ECO:0000259" key="4">
    <source>
        <dbReference type="Pfam" id="PF00962"/>
    </source>
</evidence>
<comment type="cofactor">
    <cofactor evidence="1">
        <name>Zn(2+)</name>
        <dbReference type="ChEBI" id="CHEBI:29105"/>
    </cofactor>
</comment>
<dbReference type="GO" id="GO:0004000">
    <property type="term" value="F:adenosine deaminase activity"/>
    <property type="evidence" value="ECO:0007669"/>
    <property type="project" value="TreeGrafter"/>
</dbReference>
<dbReference type="GO" id="GO:0046872">
    <property type="term" value="F:metal ion binding"/>
    <property type="evidence" value="ECO:0007669"/>
    <property type="project" value="UniProtKB-KW"/>
</dbReference>
<dbReference type="InterPro" id="IPR001365">
    <property type="entry name" value="A_deaminase_dom"/>
</dbReference>
<evidence type="ECO:0000256" key="3">
    <source>
        <dbReference type="ARBA" id="ARBA00022801"/>
    </source>
</evidence>
<feature type="domain" description="Adenosine deaminase" evidence="4">
    <location>
        <begin position="30"/>
        <end position="93"/>
    </location>
</feature>
<accession>A0A6A0HF03</accession>
<reference evidence="5" key="2">
    <citation type="journal article" date="2018" name="Environ. Sci. Technol.">
        <title>The Toxicogenome of Hyalella azteca: A Model for Sediment Ecotoxicology and Evolutionary Toxicology.</title>
        <authorList>
            <person name="Poynton H.C."/>
            <person name="Hasenbein S."/>
            <person name="Benoit J.B."/>
            <person name="Sepulveda M.S."/>
            <person name="Poelchau M.F."/>
            <person name="Hughes D.S.T."/>
            <person name="Murali S.C."/>
            <person name="Chen S."/>
            <person name="Glastad K.M."/>
            <person name="Goodisman M.A.D."/>
            <person name="Werren J.H."/>
            <person name="Vineis J.H."/>
            <person name="Bowen J.L."/>
            <person name="Friedrich M."/>
            <person name="Jones J."/>
            <person name="Robertson H.M."/>
            <person name="Feyereisen R."/>
            <person name="Mechler-Hickson A."/>
            <person name="Mathers N."/>
            <person name="Lee C.E."/>
            <person name="Colbourne J.K."/>
            <person name="Biales A."/>
            <person name="Johnston J.S."/>
            <person name="Wellborn G.A."/>
            <person name="Rosendale A.J."/>
            <person name="Cridge A.G."/>
            <person name="Munoz-Torres M.C."/>
            <person name="Bain P.A."/>
            <person name="Manny A.R."/>
            <person name="Major K.M."/>
            <person name="Lambert F.N."/>
            <person name="Vulpe C.D."/>
            <person name="Tuck P."/>
            <person name="Blalock B.J."/>
            <person name="Lin Y.Y."/>
            <person name="Smith M.E."/>
            <person name="Ochoa-Acuna H."/>
            <person name="Chen M.M."/>
            <person name="Childers C.P."/>
            <person name="Qu J."/>
            <person name="Dugan S."/>
            <person name="Lee S.L."/>
            <person name="Chao H."/>
            <person name="Dinh H."/>
            <person name="Han Y."/>
            <person name="Doddapaneni H."/>
            <person name="Worley K.C."/>
            <person name="Muzny D.M."/>
            <person name="Gibbs R.A."/>
            <person name="Richards S."/>
        </authorList>
    </citation>
    <scope>NUCLEOTIDE SEQUENCE</scope>
    <source>
        <strain evidence="5">HAZT.00-mixed</strain>
        <tissue evidence="5">Whole organism</tissue>
    </source>
</reference>
<dbReference type="EMBL" id="JQDR03000111">
    <property type="protein sequence ID" value="KAA0204029.1"/>
    <property type="molecule type" value="Genomic_DNA"/>
</dbReference>
<keyword evidence="2" id="KW-0479">Metal-binding</keyword>
<protein>
    <recommendedName>
        <fullName evidence="4">Adenosine deaminase domain-containing protein</fullName>
    </recommendedName>
</protein>
<dbReference type="Pfam" id="PF00962">
    <property type="entry name" value="A_deaminase"/>
    <property type="match status" value="1"/>
</dbReference>
<gene>
    <name evidence="5" type="ORF">HAZT_HAZT007413</name>
</gene>
<reference evidence="5" key="1">
    <citation type="submission" date="2014-08" db="EMBL/GenBank/DDBJ databases">
        <authorList>
            <person name="Murali S."/>
            <person name="Richards S."/>
            <person name="Bandaranaike D."/>
            <person name="Bellair M."/>
            <person name="Blankenburg K."/>
            <person name="Chao H."/>
            <person name="Dinh H."/>
            <person name="Doddapaneni H."/>
            <person name="Dugan-Rocha S."/>
            <person name="Elkadiri S."/>
            <person name="Gnanaolivu R."/>
            <person name="Hughes D."/>
            <person name="Lee S."/>
            <person name="Li M."/>
            <person name="Ming W."/>
            <person name="Munidasa M."/>
            <person name="Muniz J."/>
            <person name="Nguyen L."/>
            <person name="Osuji N."/>
            <person name="Pu L.-L."/>
            <person name="Puazo M."/>
            <person name="Skinner E."/>
            <person name="Qu C."/>
            <person name="Quiroz J."/>
            <person name="Raj R."/>
            <person name="Weissenberger G."/>
            <person name="Xin Y."/>
            <person name="Zou X."/>
            <person name="Han Y."/>
            <person name="Worley K."/>
            <person name="Muzny D."/>
            <person name="Gibbs R."/>
        </authorList>
    </citation>
    <scope>NUCLEOTIDE SEQUENCE</scope>
    <source>
        <strain evidence="5">HAZT.00-mixed</strain>
        <tissue evidence="5">Whole organism</tissue>
    </source>
</reference>
<sequence length="165" mass="18371">MKYFHATFTIYYVHSADWYGEDADENLFDALLLNATRIGHGYGILKHPALMQRARDTATPIEICPVSNQVLRLVEDLRNHPGVALAASGFPMLVLEAAILSNTTELLQVVSSDDPAPWAALPLSHDFYEAFMALGGRHADLRFLKQLAINSIKSVVDLINVYLFQ</sequence>
<evidence type="ECO:0000256" key="2">
    <source>
        <dbReference type="ARBA" id="ARBA00022723"/>
    </source>
</evidence>
<proteinExistence type="predicted"/>
<dbReference type="GO" id="GO:0046103">
    <property type="term" value="P:inosine biosynthetic process"/>
    <property type="evidence" value="ECO:0007669"/>
    <property type="project" value="TreeGrafter"/>
</dbReference>
<comment type="caution">
    <text evidence="5">The sequence shown here is derived from an EMBL/GenBank/DDBJ whole genome shotgun (WGS) entry which is preliminary data.</text>
</comment>
<dbReference type="PANTHER" id="PTHR11409:SF39">
    <property type="entry name" value="ADENOSINE DEAMINASE 2"/>
    <property type="match status" value="1"/>
</dbReference>
<keyword evidence="3" id="KW-0378">Hydrolase</keyword>
<dbReference type="GO" id="GO:0005615">
    <property type="term" value="C:extracellular space"/>
    <property type="evidence" value="ECO:0007669"/>
    <property type="project" value="TreeGrafter"/>
</dbReference>
<dbReference type="OrthoDB" id="7202371at2759"/>
<dbReference type="AlphaFoldDB" id="A0A6A0HF03"/>
<dbReference type="InterPro" id="IPR032466">
    <property type="entry name" value="Metal_Hydrolase"/>
</dbReference>
<dbReference type="GO" id="GO:0006154">
    <property type="term" value="P:adenosine catabolic process"/>
    <property type="evidence" value="ECO:0007669"/>
    <property type="project" value="TreeGrafter"/>
</dbReference>
<reference evidence="5" key="3">
    <citation type="submission" date="2019-06" db="EMBL/GenBank/DDBJ databases">
        <authorList>
            <person name="Poynton C."/>
            <person name="Hasenbein S."/>
            <person name="Benoit J.B."/>
            <person name="Sepulveda M.S."/>
            <person name="Poelchau M.F."/>
            <person name="Murali S.C."/>
            <person name="Chen S."/>
            <person name="Glastad K.M."/>
            <person name="Werren J.H."/>
            <person name="Vineis J.H."/>
            <person name="Bowen J.L."/>
            <person name="Friedrich M."/>
            <person name="Jones J."/>
            <person name="Robertson H.M."/>
            <person name="Feyereisen R."/>
            <person name="Mechler-Hickson A."/>
            <person name="Mathers N."/>
            <person name="Lee C.E."/>
            <person name="Colbourne J.K."/>
            <person name="Biales A."/>
            <person name="Johnston J.S."/>
            <person name="Wellborn G.A."/>
            <person name="Rosendale A.J."/>
            <person name="Cridge A.G."/>
            <person name="Munoz-Torres M.C."/>
            <person name="Bain P.A."/>
            <person name="Manny A.R."/>
            <person name="Major K.M."/>
            <person name="Lambert F.N."/>
            <person name="Vulpe C.D."/>
            <person name="Tuck P."/>
            <person name="Blalock B.J."/>
            <person name="Lin Y.-Y."/>
            <person name="Smith M.E."/>
            <person name="Ochoa-Acuna H."/>
            <person name="Chen M.-J.M."/>
            <person name="Childers C.P."/>
            <person name="Qu J."/>
            <person name="Dugan S."/>
            <person name="Lee S.L."/>
            <person name="Chao H."/>
            <person name="Dinh H."/>
            <person name="Han Y."/>
            <person name="Doddapaneni H."/>
            <person name="Worley K.C."/>
            <person name="Muzny D.M."/>
            <person name="Gibbs R.A."/>
            <person name="Richards S."/>
        </authorList>
    </citation>
    <scope>NUCLEOTIDE SEQUENCE</scope>
    <source>
        <strain evidence="5">HAZT.00-mixed</strain>
        <tissue evidence="5">Whole organism</tissue>
    </source>
</reference>
<dbReference type="SUPFAM" id="SSF51556">
    <property type="entry name" value="Metallo-dependent hydrolases"/>
    <property type="match status" value="1"/>
</dbReference>
<evidence type="ECO:0000313" key="5">
    <source>
        <dbReference type="EMBL" id="KAA0204029.1"/>
    </source>
</evidence>
<dbReference type="PANTHER" id="PTHR11409">
    <property type="entry name" value="ADENOSINE DEAMINASE"/>
    <property type="match status" value="1"/>
</dbReference>
<dbReference type="Proteomes" id="UP000711488">
    <property type="component" value="Unassembled WGS sequence"/>
</dbReference>
<dbReference type="Gene3D" id="3.20.20.140">
    <property type="entry name" value="Metal-dependent hydrolases"/>
    <property type="match status" value="1"/>
</dbReference>
<name>A0A6A0HF03_HYAAZ</name>